<reference evidence="4" key="1">
    <citation type="submission" date="2017-11" db="EMBL/GenBank/DDBJ databases">
        <authorList>
            <person name="Chan K.G."/>
            <person name="Lee L.S."/>
        </authorList>
    </citation>
    <scope>NUCLEOTIDE SEQUENCE [LARGE SCALE GENOMIC DNA]</scope>
    <source>
        <strain evidence="4">DSM 100970</strain>
    </source>
</reference>
<evidence type="ECO:0000259" key="2">
    <source>
        <dbReference type="Pfam" id="PF13116"/>
    </source>
</evidence>
<dbReference type="RefSeq" id="WP_102951697.1">
    <property type="nucleotide sequence ID" value="NZ_CP024847.1"/>
</dbReference>
<dbReference type="Proteomes" id="UP000236655">
    <property type="component" value="Chromosome"/>
</dbReference>
<dbReference type="OrthoDB" id="8521382at2"/>
<dbReference type="InterPro" id="IPR025263">
    <property type="entry name" value="YhdP_central"/>
</dbReference>
<name>A0A2I7N7G8_9NEIS</name>
<keyword evidence="1" id="KW-0812">Transmembrane</keyword>
<accession>A0A2I7N7G8</accession>
<feature type="transmembrane region" description="Helical" evidence="1">
    <location>
        <begin position="20"/>
        <end position="41"/>
    </location>
</feature>
<feature type="domain" description="YhdP central" evidence="2">
    <location>
        <begin position="14"/>
        <end position="1307"/>
    </location>
</feature>
<dbReference type="PANTHER" id="PTHR38690:SF1">
    <property type="entry name" value="PROTEASE"/>
    <property type="match status" value="1"/>
</dbReference>
<keyword evidence="1" id="KW-0472">Membrane</keyword>
<dbReference type="Pfam" id="PF13116">
    <property type="entry name" value="YhdP"/>
    <property type="match status" value="1"/>
</dbReference>
<dbReference type="KEGG" id="nba:CUN60_08865"/>
<gene>
    <name evidence="3" type="ORF">CUN60_08865</name>
</gene>
<feature type="transmembrane region" description="Helical" evidence="1">
    <location>
        <begin position="1256"/>
        <end position="1280"/>
    </location>
</feature>
<protein>
    <recommendedName>
        <fullName evidence="2">YhdP central domain-containing protein</fullName>
    </recommendedName>
</protein>
<evidence type="ECO:0000313" key="3">
    <source>
        <dbReference type="EMBL" id="AUR52404.1"/>
    </source>
</evidence>
<dbReference type="PANTHER" id="PTHR38690">
    <property type="entry name" value="PROTEASE-RELATED"/>
    <property type="match status" value="1"/>
</dbReference>
<evidence type="ECO:0000256" key="1">
    <source>
        <dbReference type="SAM" id="Phobius"/>
    </source>
</evidence>
<sequence length="1331" mass="146438">MNLLSKPFSLRHLFIKILAYVAGFYVLLMTASVAITGYIFLNLEGYRSRIETTVYKHTGYKLNVKSIETKINSSFLPEIVIHDISLVNPINSKQKVHVDTLDFVFSYSSIWDLEPIFNKILIDGTNVDIEYDPSGNIFVNGINVNNPDKQTLENTKNSPIDLERWILKQHSIVLDHINLSYLDLKNDFPIMRLNNIKLGLEKKLWSNHYLYLDIYGKSYQNMLKAELNWNGGKFVDWQKWDSAKLVVKSLNGNDNLINTLQQYIPQVSPVGEFNATTALEATIQKGHLENLNANFDVNNFRVAMADANLVNFPKLGGNIKIQLLNNQYYTIKAKDLTVITGDGALFNNATIVGGYDVGKSGQVELSNTNLVAINNFLSLFKATNGISIDGIVQSVKYNWDGYFLKPNEFQVYAAFNDISLNSKKDALPSMSHVSGNISIRKDAGSLNLQLKDSVLNYEHLFLIPYEFKNLDSNITWAIESNGRVNVVINKTNLETKDFKGWVAGNYHTEPDNPDSVGYMALKAHLERTPVHAVGFYLPKSIPMSVLEWLQFGLASGYANNADLNMYGALNDFPYKNGKGLFYITTDIDNAKLNYVKGWPALENIKGKFILKNTSIIVDATSATIENNHLDMAHVVIPDFSSESGVYLTAVGKAHGSTTNFLKYISKTPIDKIIGELPERLTAQGNGNLDLYLKVPFSDPVATEVKGTYRLINNKAQFDMPVPELSNVNGDVNFSHHGVDIKSLRAEAFDSSATLEAKTDANGIINFNIIAPQVNFKKMAQFYLPPIEELVSGKADAFIKFNLSKHGISNFTTSSNLVGVMCNAADPLKKSESTVAPMTFNLKQMNPGTYLASFKYANRLNGQVILGNTSVTNRVKLAVGDAGFMTNPDPGVAMTINANTDTTDILDWLATIKKMISGINEAKELKSGESGSKFSIKKTVAENTSTKSEKMVFPTQLQVTSNDIKFGKIGLEAGTANVFVDKTSAFFNIYTPVVSGVGNFNYKENNLLLTLDKFMLFKKAHKAPESGPINFKNGSESAVNVKIPTMRLAVNNLFYQNHNLGKLSVFIQQQGKDLLIESGLISSKDGTIGFSGTNYCIGCGQNNSSVDFRFNAQIADAGNIVYALDLGRILDKGRGTMNGSVQWNGGFQDFSPLRMIGSVNANFTAGKLLKVDPGVWGGLLSIINLQGVYEAGSMDVQDLFKKGFFFNDLEVNADILASQVELKHIYMAGPLAQVNSNGSVDFANNNVDAYLSITPRLGFAIALTAGVVTLNPIVGLGVYLGELILGSPQNKLFTIGYHISGNLNKPKIEKTSVKQQFVKNVNSAVGNSNGGN</sequence>
<dbReference type="InterPro" id="IPR011836">
    <property type="entry name" value="YhdP"/>
</dbReference>
<proteinExistence type="predicted"/>
<keyword evidence="4" id="KW-1185">Reference proteome</keyword>
<dbReference type="EMBL" id="CP024847">
    <property type="protein sequence ID" value="AUR52404.1"/>
    <property type="molecule type" value="Genomic_DNA"/>
</dbReference>
<keyword evidence="1" id="KW-1133">Transmembrane helix</keyword>
<evidence type="ECO:0000313" key="4">
    <source>
        <dbReference type="Proteomes" id="UP000236655"/>
    </source>
</evidence>
<organism evidence="3 4">
    <name type="scientific">Aquella oligotrophica</name>
    <dbReference type="NCBI Taxonomy" id="2067065"/>
    <lineage>
        <taxon>Bacteria</taxon>
        <taxon>Pseudomonadati</taxon>
        <taxon>Pseudomonadota</taxon>
        <taxon>Betaproteobacteria</taxon>
        <taxon>Neisseriales</taxon>
        <taxon>Neisseriaceae</taxon>
        <taxon>Aquella</taxon>
    </lineage>
</organism>